<dbReference type="InterPro" id="IPR011066">
    <property type="entry name" value="MscS_channel_C_sf"/>
</dbReference>
<sequence length="383" mass="43748">MNSEFFEQQFFGNSIRNYLLFASILLFGLLLKRLFSRALSKLMFRMFMRIQPGTDPKVFVDLLIRPVEVLILFSVIYLSINQLDYPLQEVIFRRTTLINKVPSVYEITLLQVIDNLFLLLFIIAAFWIVLRIIDFIAYVFEYKAALTESKTDDQMVPFIKELSKIITIVLAVFVILGAVFNLNVATIIAGLGIGGIAVALAAQDTLQNLLGSFTIFADKPFVVGDLVRIDKFEGTIEKVGFRSTLLRTLDKTLVIIPNKKMVDSPLENLSLRNLRRMKFNIALKYDTSAEVMKKISVEVEKFVNDHPATSNDTLVSFDSFGDSSLNIQVLYFIEIVDYNEYMRIREDINYRIMEIVSENGAGFAFPSQTVYHEYVGDKPEKPV</sequence>
<evidence type="ECO:0000256" key="2">
    <source>
        <dbReference type="ARBA" id="ARBA00008017"/>
    </source>
</evidence>
<evidence type="ECO:0000256" key="1">
    <source>
        <dbReference type="ARBA" id="ARBA00004651"/>
    </source>
</evidence>
<dbReference type="STRING" id="990371.SAMN05421813_108138"/>
<keyword evidence="6 7" id="KW-0472">Membrane</keyword>
<evidence type="ECO:0000259" key="8">
    <source>
        <dbReference type="Pfam" id="PF00924"/>
    </source>
</evidence>
<dbReference type="InterPro" id="IPR049278">
    <property type="entry name" value="MS_channel_C"/>
</dbReference>
<name>A0A1G9RT12_9SPHI</name>
<evidence type="ECO:0000256" key="3">
    <source>
        <dbReference type="ARBA" id="ARBA00022475"/>
    </source>
</evidence>
<feature type="transmembrane region" description="Helical" evidence="7">
    <location>
        <begin position="15"/>
        <end position="35"/>
    </location>
</feature>
<feature type="transmembrane region" description="Helical" evidence="7">
    <location>
        <begin position="56"/>
        <end position="80"/>
    </location>
</feature>
<evidence type="ECO:0000313" key="11">
    <source>
        <dbReference type="Proteomes" id="UP000199226"/>
    </source>
</evidence>
<dbReference type="InterPro" id="IPR010920">
    <property type="entry name" value="LSM_dom_sf"/>
</dbReference>
<dbReference type="InterPro" id="IPR023408">
    <property type="entry name" value="MscS_beta-dom_sf"/>
</dbReference>
<comment type="similarity">
    <text evidence="2">Belongs to the MscS (TC 1.A.23) family.</text>
</comment>
<dbReference type="Proteomes" id="UP000199226">
    <property type="component" value="Unassembled WGS sequence"/>
</dbReference>
<proteinExistence type="inferred from homology"/>
<evidence type="ECO:0000256" key="6">
    <source>
        <dbReference type="ARBA" id="ARBA00023136"/>
    </source>
</evidence>
<dbReference type="RefSeq" id="WP_090703360.1">
    <property type="nucleotide sequence ID" value="NZ_FNHH01000008.1"/>
</dbReference>
<feature type="transmembrane region" description="Helical" evidence="7">
    <location>
        <begin position="116"/>
        <end position="140"/>
    </location>
</feature>
<dbReference type="InterPro" id="IPR006685">
    <property type="entry name" value="MscS_channel_2nd"/>
</dbReference>
<evidence type="ECO:0000256" key="5">
    <source>
        <dbReference type="ARBA" id="ARBA00022989"/>
    </source>
</evidence>
<dbReference type="Gene3D" id="3.30.70.100">
    <property type="match status" value="1"/>
</dbReference>
<dbReference type="SUPFAM" id="SSF82689">
    <property type="entry name" value="Mechanosensitive channel protein MscS (YggB), C-terminal domain"/>
    <property type="match status" value="1"/>
</dbReference>
<evidence type="ECO:0000259" key="9">
    <source>
        <dbReference type="Pfam" id="PF21082"/>
    </source>
</evidence>
<dbReference type="InterPro" id="IPR011014">
    <property type="entry name" value="MscS_channel_TM-2"/>
</dbReference>
<evidence type="ECO:0000256" key="7">
    <source>
        <dbReference type="SAM" id="Phobius"/>
    </source>
</evidence>
<dbReference type="Pfam" id="PF21082">
    <property type="entry name" value="MS_channel_3rd"/>
    <property type="match status" value="1"/>
</dbReference>
<dbReference type="EMBL" id="FNHH01000008">
    <property type="protein sequence ID" value="SDM26220.1"/>
    <property type="molecule type" value="Genomic_DNA"/>
</dbReference>
<dbReference type="GO" id="GO:0005886">
    <property type="term" value="C:plasma membrane"/>
    <property type="evidence" value="ECO:0007669"/>
    <property type="project" value="UniProtKB-SubCell"/>
</dbReference>
<protein>
    <submittedName>
        <fullName evidence="10">MscS family membrane protein</fullName>
    </submittedName>
</protein>
<dbReference type="Gene3D" id="2.30.30.60">
    <property type="match status" value="1"/>
</dbReference>
<reference evidence="11" key="1">
    <citation type="submission" date="2016-10" db="EMBL/GenBank/DDBJ databases">
        <authorList>
            <person name="Varghese N."/>
            <person name="Submissions S."/>
        </authorList>
    </citation>
    <scope>NUCLEOTIDE SEQUENCE [LARGE SCALE GENOMIC DNA]</scope>
    <source>
        <strain evidence="11">DSM 24536</strain>
    </source>
</reference>
<dbReference type="PANTHER" id="PTHR43634">
    <property type="entry name" value="OW CONDUCTANCE MECHANOSENSITIVE CHANNEL"/>
    <property type="match status" value="1"/>
</dbReference>
<accession>A0A1G9RT12</accession>
<evidence type="ECO:0000313" key="10">
    <source>
        <dbReference type="EMBL" id="SDM26220.1"/>
    </source>
</evidence>
<dbReference type="SUPFAM" id="SSF50182">
    <property type="entry name" value="Sm-like ribonucleoproteins"/>
    <property type="match status" value="1"/>
</dbReference>
<keyword evidence="4 7" id="KW-0812">Transmembrane</keyword>
<evidence type="ECO:0000256" key="4">
    <source>
        <dbReference type="ARBA" id="ARBA00022692"/>
    </source>
</evidence>
<gene>
    <name evidence="10" type="ORF">SAMN05421813_108138</name>
</gene>
<feature type="domain" description="Mechanosensitive ion channel MscS" evidence="8">
    <location>
        <begin position="204"/>
        <end position="270"/>
    </location>
</feature>
<dbReference type="Gene3D" id="1.10.287.1260">
    <property type="match status" value="1"/>
</dbReference>
<dbReference type="GO" id="GO:0008381">
    <property type="term" value="F:mechanosensitive monoatomic ion channel activity"/>
    <property type="evidence" value="ECO:0007669"/>
    <property type="project" value="UniProtKB-ARBA"/>
</dbReference>
<comment type="subcellular location">
    <subcellularLocation>
        <location evidence="1">Cell membrane</location>
        <topology evidence="1">Multi-pass membrane protein</topology>
    </subcellularLocation>
</comment>
<dbReference type="AlphaFoldDB" id="A0A1G9RT12"/>
<organism evidence="10 11">
    <name type="scientific">Daejeonella rubra</name>
    <dbReference type="NCBI Taxonomy" id="990371"/>
    <lineage>
        <taxon>Bacteria</taxon>
        <taxon>Pseudomonadati</taxon>
        <taxon>Bacteroidota</taxon>
        <taxon>Sphingobacteriia</taxon>
        <taxon>Sphingobacteriales</taxon>
        <taxon>Sphingobacteriaceae</taxon>
        <taxon>Daejeonella</taxon>
    </lineage>
</organism>
<dbReference type="PANTHER" id="PTHR43634:SF2">
    <property type="entry name" value="LOW CONDUCTANCE MECHANOSENSITIVE CHANNEL YNAI"/>
    <property type="match status" value="1"/>
</dbReference>
<keyword evidence="3" id="KW-1003">Cell membrane</keyword>
<feature type="domain" description="Mechanosensitive ion channel MscS C-terminal" evidence="9">
    <location>
        <begin position="278"/>
        <end position="362"/>
    </location>
</feature>
<keyword evidence="5 7" id="KW-1133">Transmembrane helix</keyword>
<dbReference type="Pfam" id="PF00924">
    <property type="entry name" value="MS_channel_2nd"/>
    <property type="match status" value="1"/>
</dbReference>
<dbReference type="InterPro" id="IPR045042">
    <property type="entry name" value="YnaI-like"/>
</dbReference>
<dbReference type="OrthoDB" id="9809206at2"/>
<dbReference type="SUPFAM" id="SSF82861">
    <property type="entry name" value="Mechanosensitive channel protein MscS (YggB), transmembrane region"/>
    <property type="match status" value="1"/>
</dbReference>
<keyword evidence="11" id="KW-1185">Reference proteome</keyword>